<dbReference type="Pfam" id="PF25987">
    <property type="entry name" value="PRRT3"/>
    <property type="match status" value="1"/>
</dbReference>
<feature type="compositionally biased region" description="Polar residues" evidence="7">
    <location>
        <begin position="99"/>
        <end position="109"/>
    </location>
</feature>
<evidence type="ECO:0000256" key="1">
    <source>
        <dbReference type="ARBA" id="ARBA00004141"/>
    </source>
</evidence>
<keyword evidence="11" id="KW-1185">Reference proteome</keyword>
<name>A0A482WGD8_LAOST</name>
<dbReference type="OrthoDB" id="10066605at2759"/>
<evidence type="ECO:0000256" key="2">
    <source>
        <dbReference type="ARBA" id="ARBA00022553"/>
    </source>
</evidence>
<keyword evidence="3 8" id="KW-0812">Transmembrane</keyword>
<keyword evidence="4" id="KW-0732">Signal</keyword>
<protein>
    <recommendedName>
        <fullName evidence="9">Proline-rich transmembrane protein 3/4 domain-containing protein</fullName>
    </recommendedName>
</protein>
<dbReference type="Proteomes" id="UP000291343">
    <property type="component" value="Unassembled WGS sequence"/>
</dbReference>
<proteinExistence type="predicted"/>
<accession>A0A482WGD8</accession>
<feature type="transmembrane region" description="Helical" evidence="8">
    <location>
        <begin position="598"/>
        <end position="623"/>
    </location>
</feature>
<feature type="transmembrane region" description="Helical" evidence="8">
    <location>
        <begin position="564"/>
        <end position="586"/>
    </location>
</feature>
<feature type="compositionally biased region" description="Basic and acidic residues" evidence="7">
    <location>
        <begin position="336"/>
        <end position="348"/>
    </location>
</feature>
<dbReference type="PANTHER" id="PTHR35578">
    <property type="entry name" value="PROLINE-RICH TRANSMEMBRANE PROTEIN 4-RELATED"/>
    <property type="match status" value="1"/>
</dbReference>
<comment type="caution">
    <text evidence="10">The sequence shown here is derived from an EMBL/GenBank/DDBJ whole genome shotgun (WGS) entry which is preliminary data.</text>
</comment>
<sequence>MRCRLKSTHSISSSEKMLFLQTVVIMVLTTASRIVADVEDSLSSSTVLDRRLGMLDSETSDIFNKTLASKHGSSAKNLDLLGTRNARTPATVPVPRTTGSPVQAQTSPSLREIPSYAPPSKSFFTPPLPPEFHNPFANKPTLRGSNSDGIIGHRRPIPPPPPPRLPPEAELIPIRPPDVAHQDTRKKTLNTPSFKKVVEVPFSETSSSTTTNSRSVNETFDFVPPILPYTSISRILSGGSGRKHDSLQDTIDRARFDPESKVSRTIKQEVVKSLIPPTTKAPPETAVEKKPPQPPDNSVEEEPAAPPSLDAAVQPTTTQENIEELTIRKHQEMVETRMESEPSQREVPEISQLPESPEPRTRQVLGVAWDVHVYLMATLFAILAICSMLNIIRISSFKRLLTRGYFLTLHGFLLVIGSVRSIYLFYDAYNINRTLPEPVSAMLLDIVFPLLTSSFAILFLFLLLAGEVKLVDHRLQRVSVLSILIILHLSLTVSVDLFSGETKYATLLPLLCQCLFVILCVILGLSYLYLYKSLSHSSLRKQGNIFGSVFSDCHRSTLAHAVRVTLATSLLSLLMAGVQLYGMFWVYEVLGEEPPHPWLWWGYQFSVRVIEISMCFLMSWAGVQPLRCDDEKQTQNHCLAGGFGRGVPCGANGSRHDSATVDDIYPAICSSNQAIHNYSLRTGKQVYDDAFPVGLHGGSHLFVHNTTDRRSFKKQHPAEDELLCGGTLVARRLQPSPSMLVAENGFVRFRSLADAERPGAAADESYVPASLSHPREDFT</sequence>
<feature type="region of interest" description="Disordered" evidence="7">
    <location>
        <begin position="88"/>
        <end position="110"/>
    </location>
</feature>
<feature type="transmembrane region" description="Helical" evidence="8">
    <location>
        <begin position="371"/>
        <end position="392"/>
    </location>
</feature>
<dbReference type="PANTHER" id="PTHR35578:SF6">
    <property type="entry name" value="PROLINE-RICH TRANSMEMBRANE PROTEIN 4"/>
    <property type="match status" value="1"/>
</dbReference>
<feature type="compositionally biased region" description="Low complexity" evidence="7">
    <location>
        <begin position="88"/>
        <end position="98"/>
    </location>
</feature>
<evidence type="ECO:0000256" key="6">
    <source>
        <dbReference type="ARBA" id="ARBA00023136"/>
    </source>
</evidence>
<evidence type="ECO:0000256" key="7">
    <source>
        <dbReference type="SAM" id="MobiDB-lite"/>
    </source>
</evidence>
<feature type="region of interest" description="Disordered" evidence="7">
    <location>
        <begin position="236"/>
        <end position="319"/>
    </location>
</feature>
<dbReference type="AlphaFoldDB" id="A0A482WGD8"/>
<evidence type="ECO:0000256" key="4">
    <source>
        <dbReference type="ARBA" id="ARBA00022729"/>
    </source>
</evidence>
<feature type="transmembrane region" description="Helical" evidence="8">
    <location>
        <begin position="446"/>
        <end position="466"/>
    </location>
</feature>
<feature type="region of interest" description="Disordered" evidence="7">
    <location>
        <begin position="336"/>
        <end position="357"/>
    </location>
</feature>
<feature type="transmembrane region" description="Helical" evidence="8">
    <location>
        <begin position="404"/>
        <end position="426"/>
    </location>
</feature>
<reference evidence="10 11" key="1">
    <citation type="journal article" date="2017" name="Gigascience">
        <title>Genome sequence of the small brown planthopper, Laodelphax striatellus.</title>
        <authorList>
            <person name="Zhu J."/>
            <person name="Jiang F."/>
            <person name="Wang X."/>
            <person name="Yang P."/>
            <person name="Bao Y."/>
            <person name="Zhao W."/>
            <person name="Wang W."/>
            <person name="Lu H."/>
            <person name="Wang Q."/>
            <person name="Cui N."/>
            <person name="Li J."/>
            <person name="Chen X."/>
            <person name="Luo L."/>
            <person name="Yu J."/>
            <person name="Kang L."/>
            <person name="Cui F."/>
        </authorList>
    </citation>
    <scope>NUCLEOTIDE SEQUENCE [LARGE SCALE GENOMIC DNA]</scope>
    <source>
        <strain evidence="10">Lst14</strain>
    </source>
</reference>
<evidence type="ECO:0000259" key="9">
    <source>
        <dbReference type="Pfam" id="PF25987"/>
    </source>
</evidence>
<feature type="domain" description="Proline-rich transmembrane protein 3/4" evidence="9">
    <location>
        <begin position="362"/>
        <end position="639"/>
    </location>
</feature>
<dbReference type="FunCoup" id="A0A482WGD8">
    <property type="interactions" value="9"/>
</dbReference>
<evidence type="ECO:0000256" key="8">
    <source>
        <dbReference type="SAM" id="Phobius"/>
    </source>
</evidence>
<evidence type="ECO:0000256" key="5">
    <source>
        <dbReference type="ARBA" id="ARBA00022989"/>
    </source>
</evidence>
<evidence type="ECO:0000313" key="10">
    <source>
        <dbReference type="EMBL" id="RZF32599.1"/>
    </source>
</evidence>
<feature type="region of interest" description="Disordered" evidence="7">
    <location>
        <begin position="758"/>
        <end position="779"/>
    </location>
</feature>
<keyword evidence="2" id="KW-0597">Phosphoprotein</keyword>
<dbReference type="EMBL" id="QKKF02036444">
    <property type="protein sequence ID" value="RZF32599.1"/>
    <property type="molecule type" value="Genomic_DNA"/>
</dbReference>
<dbReference type="InParanoid" id="A0A482WGD8"/>
<dbReference type="STRING" id="195883.A0A482WGD8"/>
<organism evidence="10 11">
    <name type="scientific">Laodelphax striatellus</name>
    <name type="common">Small brown planthopper</name>
    <name type="synonym">Delphax striatella</name>
    <dbReference type="NCBI Taxonomy" id="195883"/>
    <lineage>
        <taxon>Eukaryota</taxon>
        <taxon>Metazoa</taxon>
        <taxon>Ecdysozoa</taxon>
        <taxon>Arthropoda</taxon>
        <taxon>Hexapoda</taxon>
        <taxon>Insecta</taxon>
        <taxon>Pterygota</taxon>
        <taxon>Neoptera</taxon>
        <taxon>Paraneoptera</taxon>
        <taxon>Hemiptera</taxon>
        <taxon>Auchenorrhyncha</taxon>
        <taxon>Fulgoroidea</taxon>
        <taxon>Delphacidae</taxon>
        <taxon>Criomorphinae</taxon>
        <taxon>Laodelphax</taxon>
    </lineage>
</organism>
<gene>
    <name evidence="10" type="ORF">LSTR_LSTR011046</name>
</gene>
<keyword evidence="6 8" id="KW-0472">Membrane</keyword>
<dbReference type="InterPro" id="IPR052836">
    <property type="entry name" value="PRRT_domain-containing"/>
</dbReference>
<keyword evidence="5 8" id="KW-1133">Transmembrane helix</keyword>
<evidence type="ECO:0000313" key="11">
    <source>
        <dbReference type="Proteomes" id="UP000291343"/>
    </source>
</evidence>
<feature type="transmembrane region" description="Helical" evidence="8">
    <location>
        <begin position="478"/>
        <end position="498"/>
    </location>
</feature>
<feature type="compositionally biased region" description="Basic and acidic residues" evidence="7">
    <location>
        <begin position="242"/>
        <end position="270"/>
    </location>
</feature>
<dbReference type="InterPro" id="IPR059081">
    <property type="entry name" value="PRRT3-4"/>
</dbReference>
<comment type="subcellular location">
    <subcellularLocation>
        <location evidence="1">Membrane</location>
        <topology evidence="1">Multi-pass membrane protein</topology>
    </subcellularLocation>
</comment>
<feature type="transmembrane region" description="Helical" evidence="8">
    <location>
        <begin position="504"/>
        <end position="531"/>
    </location>
</feature>
<evidence type="ECO:0000256" key="3">
    <source>
        <dbReference type="ARBA" id="ARBA00022692"/>
    </source>
</evidence>